<proteinExistence type="predicted"/>
<dbReference type="EMBL" id="CP028844">
    <property type="protein sequence ID" value="AWB25884.1"/>
    <property type="molecule type" value="Genomic_DNA"/>
</dbReference>
<organism evidence="1 2">
    <name type="scientific">Methylobacterium currus</name>
    <dbReference type="NCBI Taxonomy" id="2051553"/>
    <lineage>
        <taxon>Bacteria</taxon>
        <taxon>Pseudomonadati</taxon>
        <taxon>Pseudomonadota</taxon>
        <taxon>Alphaproteobacteria</taxon>
        <taxon>Hyphomicrobiales</taxon>
        <taxon>Methylobacteriaceae</taxon>
        <taxon>Methylobacterium</taxon>
    </lineage>
</organism>
<dbReference type="AlphaFoldDB" id="A0A2R4WWH4"/>
<gene>
    <name evidence="1" type="ORF">DA075_34240</name>
</gene>
<keyword evidence="2" id="KW-1185">Reference proteome</keyword>
<dbReference type="Proteomes" id="UP000244755">
    <property type="component" value="Chromosome 2"/>
</dbReference>
<protein>
    <submittedName>
        <fullName evidence="1">Uncharacterized protein</fullName>
    </submittedName>
</protein>
<dbReference type="RefSeq" id="WP_099957507.1">
    <property type="nucleotide sequence ID" value="NZ_CP028844.1"/>
</dbReference>
<accession>A0A2R4WWH4</accession>
<name>A0A2R4WWH4_9HYPH</name>
<dbReference type="KEGG" id="mee:DA075_34240"/>
<reference evidence="1 2" key="1">
    <citation type="submission" date="2018-04" db="EMBL/GenBank/DDBJ databases">
        <title>Methylobacterium sp. PR1016A genome.</title>
        <authorList>
            <person name="Park W."/>
        </authorList>
    </citation>
    <scope>NUCLEOTIDE SEQUENCE [LARGE SCALE GENOMIC DNA]</scope>
    <source>
        <strain evidence="1 2">PR1016A</strain>
    </source>
</reference>
<evidence type="ECO:0000313" key="2">
    <source>
        <dbReference type="Proteomes" id="UP000244755"/>
    </source>
</evidence>
<sequence length="61" mass="6440">MTFDTAHAPADTNPRQATLALLDVPATVPADRDWRDAGGKISFRGAPIVDSKTASSRAAPY</sequence>
<evidence type="ECO:0000313" key="1">
    <source>
        <dbReference type="EMBL" id="AWB25884.1"/>
    </source>
</evidence>